<dbReference type="InterPro" id="IPR034016">
    <property type="entry name" value="M1_APN-typ"/>
</dbReference>
<dbReference type="InterPro" id="IPR027268">
    <property type="entry name" value="Peptidase_M4/M1_CTD_sf"/>
</dbReference>
<name>A0A650CIA1_SULOH</name>
<dbReference type="SUPFAM" id="SSF63737">
    <property type="entry name" value="Leukotriene A4 hydrolase N-terminal domain"/>
    <property type="match status" value="1"/>
</dbReference>
<dbReference type="Pfam" id="PF11838">
    <property type="entry name" value="ERAP1_C"/>
    <property type="match status" value="1"/>
</dbReference>
<sequence length="786" mass="90798">MVNVERYEIFLDFNEYSYDGIEKIKMNSDGEIVELDSVGLEIKEVKADGRQVKYETKNEKLIVYSKVNEELEIRFSGKADDKSILGIYVAPYNGKYLITTQFEPIYARKFIPCFDSPDMKAVFKLSVRVNRGQKVISNMPIISIRDDGEKIVYEFDETPRMSTYLLYLGIGDFEEISDENKRPKIIVASTPGKSKRGIFAIEVARKVIDYYEKYFEIPYQLPKLHLIEIPEFAAGAMENWGAITFRESALLADESSSVSQKLSVSAVIAHELAHQWFGDLVTLKWWDDLWLNESFATLMAYKSLKEIFPQWESEGHFIYEETLSALTEDSLFNTHPIEAHVKDPHEIEEMFDNISYGKGASILRMIEAYVGEEVFRRGVVNYLNKFKFSNASGSDLWNSISEAYGSDISPIMAEWITKPGYPVITVNVEGNSVEFFQHRFTLLNFNDSTIYKVPLTFEVNGKRQTLLLDKESAKLNFDNAVNSIKVNLNRTGFYRVLYKPFELSFSSTLDSYEELGLVNDYWNFLLAGLESIKTYLTLIKRFNNTRNSFLSREIAFELTTLYYINKDKYYSIARDFLLNQLKIYRNTKDDLSKMAYSSIIRSLAIIDYDFALGLSNLFQYYEQLDSNIKGAVAIAYAISTSDFNGLLDKYKSFNSDEEKLRMIDAITNIRDKSIVEKLAMLVLNRTIKYQEAPHVINSLSNNPYVREELCNFLQGNFDMIKQFVMTVAGMWGLFYIIRGPMIMCGVNKPEETIEFLDRIKTKEIARSVEIAKEYIKVYNRVKNLDL</sequence>
<dbReference type="InterPro" id="IPR050344">
    <property type="entry name" value="Peptidase_M1_aminopeptidases"/>
</dbReference>
<dbReference type="Gene3D" id="1.10.390.10">
    <property type="entry name" value="Neutral Protease Domain 2"/>
    <property type="match status" value="1"/>
</dbReference>
<feature type="binding site" evidence="9">
    <location>
        <position position="274"/>
    </location>
    <ligand>
        <name>Zn(2+)</name>
        <dbReference type="ChEBI" id="CHEBI:29105"/>
        <note>catalytic</note>
    </ligand>
</feature>
<dbReference type="GO" id="GO:0006508">
    <property type="term" value="P:proteolysis"/>
    <property type="evidence" value="ECO:0007669"/>
    <property type="project" value="UniProtKB-KW"/>
</dbReference>
<dbReference type="InterPro" id="IPR014782">
    <property type="entry name" value="Peptidase_M1_dom"/>
</dbReference>
<feature type="domain" description="Peptidase M1 membrane alanine aminopeptidase" evidence="12">
    <location>
        <begin position="199"/>
        <end position="415"/>
    </location>
</feature>
<evidence type="ECO:0000313" key="17">
    <source>
        <dbReference type="Proteomes" id="UP000427373"/>
    </source>
</evidence>
<dbReference type="GO" id="GO:0005615">
    <property type="term" value="C:extracellular space"/>
    <property type="evidence" value="ECO:0007669"/>
    <property type="project" value="TreeGrafter"/>
</dbReference>
<gene>
    <name evidence="16" type="ORF">D1869_09830</name>
    <name evidence="15" type="ORF">HNQ62_002744</name>
</gene>
<evidence type="ECO:0000256" key="7">
    <source>
        <dbReference type="ARBA" id="ARBA00023049"/>
    </source>
</evidence>
<dbReference type="Pfam" id="PF01433">
    <property type="entry name" value="Peptidase_M1"/>
    <property type="match status" value="1"/>
</dbReference>
<feature type="domain" description="ERAP1-like C-terminal" evidence="13">
    <location>
        <begin position="484"/>
        <end position="776"/>
    </location>
</feature>
<dbReference type="Proteomes" id="UP000582213">
    <property type="component" value="Unassembled WGS sequence"/>
</dbReference>
<evidence type="ECO:0000259" key="13">
    <source>
        <dbReference type="Pfam" id="PF11838"/>
    </source>
</evidence>
<evidence type="ECO:0000313" key="18">
    <source>
        <dbReference type="Proteomes" id="UP000582213"/>
    </source>
</evidence>
<dbReference type="EMBL" id="CP045484">
    <property type="protein sequence ID" value="QGR17458.1"/>
    <property type="molecule type" value="Genomic_DNA"/>
</dbReference>
<dbReference type="AlphaFoldDB" id="A0A650CIA1"/>
<evidence type="ECO:0000313" key="16">
    <source>
        <dbReference type="EMBL" id="QGR17458.1"/>
    </source>
</evidence>
<dbReference type="InterPro" id="IPR001930">
    <property type="entry name" value="Peptidase_M1"/>
</dbReference>
<evidence type="ECO:0000256" key="11">
    <source>
        <dbReference type="RuleBase" id="RU364040"/>
    </source>
</evidence>
<comment type="similarity">
    <text evidence="1 11">Belongs to the peptidase M1 family.</text>
</comment>
<feature type="site" description="Transition state stabilizer" evidence="10">
    <location>
        <position position="356"/>
    </location>
</feature>
<evidence type="ECO:0000256" key="2">
    <source>
        <dbReference type="ARBA" id="ARBA00022438"/>
    </source>
</evidence>
<dbReference type="GO" id="GO:0016020">
    <property type="term" value="C:membrane"/>
    <property type="evidence" value="ECO:0007669"/>
    <property type="project" value="TreeGrafter"/>
</dbReference>
<dbReference type="GO" id="GO:0008270">
    <property type="term" value="F:zinc ion binding"/>
    <property type="evidence" value="ECO:0007669"/>
    <property type="project" value="UniProtKB-UniRule"/>
</dbReference>
<dbReference type="Proteomes" id="UP000427373">
    <property type="component" value="Chromosome"/>
</dbReference>
<evidence type="ECO:0000256" key="4">
    <source>
        <dbReference type="ARBA" id="ARBA00022723"/>
    </source>
</evidence>
<evidence type="ECO:0000313" key="15">
    <source>
        <dbReference type="EMBL" id="MBB5254969.1"/>
    </source>
</evidence>
<evidence type="ECO:0000256" key="9">
    <source>
        <dbReference type="PIRSR" id="PIRSR634016-3"/>
    </source>
</evidence>
<keyword evidence="5 11" id="KW-0378">Hydrolase</keyword>
<dbReference type="Pfam" id="PF17900">
    <property type="entry name" value="Peptidase_M1_N"/>
    <property type="match status" value="1"/>
</dbReference>
<dbReference type="PRINTS" id="PR00756">
    <property type="entry name" value="ALADIPTASE"/>
</dbReference>
<dbReference type="FunFam" id="1.10.390.10:FF:000006">
    <property type="entry name" value="Puromycin-sensitive aminopeptidase"/>
    <property type="match status" value="1"/>
</dbReference>
<feature type="domain" description="Aminopeptidase N-like N-terminal" evidence="14">
    <location>
        <begin position="8"/>
        <end position="165"/>
    </location>
</feature>
<reference evidence="16 17" key="1">
    <citation type="submission" date="2019-10" db="EMBL/GenBank/DDBJ databases">
        <title>Genome Sequences from Six Type Strain Members of the Archaeal Family Sulfolobaceae: Acidianus ambivalens, Acidianus infernus, Metallosphaera prunae, Stygiolobus azoricus, Sulfolobus metallicus, and Sulfurisphaera ohwakuensis.</title>
        <authorList>
            <person name="Counts J.A."/>
            <person name="Kelly R.M."/>
        </authorList>
    </citation>
    <scope>NUCLEOTIDE SEQUENCE [LARGE SCALE GENOMIC DNA]</scope>
    <source>
        <strain evidence="16 17">TA-1</strain>
    </source>
</reference>
<dbReference type="GO" id="GO:0070006">
    <property type="term" value="F:metalloaminopeptidase activity"/>
    <property type="evidence" value="ECO:0007669"/>
    <property type="project" value="TreeGrafter"/>
</dbReference>
<evidence type="ECO:0000259" key="14">
    <source>
        <dbReference type="Pfam" id="PF17900"/>
    </source>
</evidence>
<feature type="active site" description="Proton acceptor" evidence="8">
    <location>
        <position position="271"/>
    </location>
</feature>
<keyword evidence="17" id="KW-1185">Reference proteome</keyword>
<dbReference type="Gene3D" id="2.60.40.1910">
    <property type="match status" value="1"/>
</dbReference>
<evidence type="ECO:0000256" key="6">
    <source>
        <dbReference type="ARBA" id="ARBA00022833"/>
    </source>
</evidence>
<keyword evidence="7 11" id="KW-0482">Metalloprotease</keyword>
<dbReference type="KEGG" id="soh:D1869_09830"/>
<dbReference type="Gene3D" id="1.25.50.20">
    <property type="match status" value="1"/>
</dbReference>
<accession>A0A650CIA1</accession>
<dbReference type="RefSeq" id="WP_156014944.1">
    <property type="nucleotide sequence ID" value="NZ_CP045484.1"/>
</dbReference>
<evidence type="ECO:0000256" key="1">
    <source>
        <dbReference type="ARBA" id="ARBA00010136"/>
    </source>
</evidence>
<organism evidence="16 17">
    <name type="scientific">Sulfurisphaera ohwakuensis</name>
    <dbReference type="NCBI Taxonomy" id="69656"/>
    <lineage>
        <taxon>Archaea</taxon>
        <taxon>Thermoproteota</taxon>
        <taxon>Thermoprotei</taxon>
        <taxon>Sulfolobales</taxon>
        <taxon>Sulfolobaceae</taxon>
        <taxon>Sulfurisphaera</taxon>
    </lineage>
</organism>
<dbReference type="GO" id="GO:0043171">
    <property type="term" value="P:peptide catabolic process"/>
    <property type="evidence" value="ECO:0007669"/>
    <property type="project" value="TreeGrafter"/>
</dbReference>
<dbReference type="PANTHER" id="PTHR11533:SF174">
    <property type="entry name" value="PUROMYCIN-SENSITIVE AMINOPEPTIDASE-RELATED"/>
    <property type="match status" value="1"/>
</dbReference>
<reference evidence="15 18" key="2">
    <citation type="submission" date="2020-08" db="EMBL/GenBank/DDBJ databases">
        <title>Genomic Encyclopedia of Type Strains, Phase IV (KMG-IV): sequencing the most valuable type-strain genomes for metagenomic binning, comparative biology and taxonomic classification.</title>
        <authorList>
            <person name="Goeker M."/>
        </authorList>
    </citation>
    <scope>NUCLEOTIDE SEQUENCE [LARGE SCALE GENOMIC DNA]</scope>
    <source>
        <strain evidence="15 18">DSM 12421</strain>
    </source>
</reference>
<evidence type="ECO:0000256" key="8">
    <source>
        <dbReference type="PIRSR" id="PIRSR634016-1"/>
    </source>
</evidence>
<dbReference type="GO" id="GO:0042277">
    <property type="term" value="F:peptide binding"/>
    <property type="evidence" value="ECO:0007669"/>
    <property type="project" value="TreeGrafter"/>
</dbReference>
<keyword evidence="2 11" id="KW-0031">Aminopeptidase</keyword>
<dbReference type="CDD" id="cd09601">
    <property type="entry name" value="M1_APN-Q_like"/>
    <property type="match status" value="1"/>
</dbReference>
<keyword evidence="4 9" id="KW-0479">Metal-binding</keyword>
<dbReference type="PANTHER" id="PTHR11533">
    <property type="entry name" value="PROTEASE M1 ZINC METALLOPROTEASE"/>
    <property type="match status" value="1"/>
</dbReference>
<keyword evidence="6 9" id="KW-0862">Zinc</keyword>
<dbReference type="SUPFAM" id="SSF55486">
    <property type="entry name" value="Metalloproteases ('zincins'), catalytic domain"/>
    <property type="match status" value="1"/>
</dbReference>
<keyword evidence="3 11" id="KW-0645">Protease</keyword>
<proteinExistence type="inferred from homology"/>
<comment type="cofactor">
    <cofactor evidence="9 11">
        <name>Zn(2+)</name>
        <dbReference type="ChEBI" id="CHEBI:29105"/>
    </cofactor>
    <text evidence="9 11">Binds 1 zinc ion per subunit.</text>
</comment>
<dbReference type="InterPro" id="IPR045357">
    <property type="entry name" value="Aminopeptidase_N-like_N"/>
</dbReference>
<protein>
    <recommendedName>
        <fullName evidence="11">Aminopeptidase</fullName>
        <ecNumber evidence="11">3.4.11.-</ecNumber>
    </recommendedName>
</protein>
<evidence type="ECO:0000256" key="10">
    <source>
        <dbReference type="PIRSR" id="PIRSR634016-4"/>
    </source>
</evidence>
<dbReference type="Gene3D" id="2.60.40.1730">
    <property type="entry name" value="tricorn interacting facor f3 domain"/>
    <property type="match status" value="1"/>
</dbReference>
<evidence type="ECO:0000256" key="5">
    <source>
        <dbReference type="ARBA" id="ARBA00022801"/>
    </source>
</evidence>
<dbReference type="EC" id="3.4.11.-" evidence="11"/>
<dbReference type="GO" id="GO:0005737">
    <property type="term" value="C:cytoplasm"/>
    <property type="evidence" value="ECO:0007669"/>
    <property type="project" value="TreeGrafter"/>
</dbReference>
<evidence type="ECO:0000259" key="12">
    <source>
        <dbReference type="Pfam" id="PF01433"/>
    </source>
</evidence>
<dbReference type="InterPro" id="IPR024571">
    <property type="entry name" value="ERAP1-like_C_dom"/>
</dbReference>
<evidence type="ECO:0000256" key="3">
    <source>
        <dbReference type="ARBA" id="ARBA00022670"/>
    </source>
</evidence>
<dbReference type="InterPro" id="IPR042097">
    <property type="entry name" value="Aminopeptidase_N-like_N_sf"/>
</dbReference>
<dbReference type="GeneID" id="42801546"/>
<dbReference type="EMBL" id="JACHFY010000033">
    <property type="protein sequence ID" value="MBB5254969.1"/>
    <property type="molecule type" value="Genomic_DNA"/>
</dbReference>
<feature type="binding site" evidence="9">
    <location>
        <position position="293"/>
    </location>
    <ligand>
        <name>Zn(2+)</name>
        <dbReference type="ChEBI" id="CHEBI:29105"/>
        <note>catalytic</note>
    </ligand>
</feature>
<feature type="binding site" evidence="9">
    <location>
        <position position="270"/>
    </location>
    <ligand>
        <name>Zn(2+)</name>
        <dbReference type="ChEBI" id="CHEBI:29105"/>
        <note>catalytic</note>
    </ligand>
</feature>
<dbReference type="OrthoDB" id="139771at2157"/>